<feature type="region of interest" description="Disordered" evidence="1">
    <location>
        <begin position="1"/>
        <end position="59"/>
    </location>
</feature>
<name>Q8NPS6_CORGL</name>
<evidence type="ECO:0000256" key="1">
    <source>
        <dbReference type="SAM" id="MobiDB-lite"/>
    </source>
</evidence>
<dbReference type="Proteomes" id="UP000000582">
    <property type="component" value="Chromosome"/>
</dbReference>
<keyword evidence="3" id="KW-1185">Reference proteome</keyword>
<dbReference type="KEGG" id="cgb:cg1954"/>
<dbReference type="AlphaFoldDB" id="Q8NPS6"/>
<accession>Q8NPS6</accession>
<gene>
    <name evidence="2" type="ordered locus">Cgl1735</name>
</gene>
<evidence type="ECO:0000313" key="3">
    <source>
        <dbReference type="Proteomes" id="UP000000582"/>
    </source>
</evidence>
<feature type="compositionally biased region" description="Basic and acidic residues" evidence="1">
    <location>
        <begin position="23"/>
        <end position="35"/>
    </location>
</feature>
<evidence type="ECO:0000313" key="2">
    <source>
        <dbReference type="EMBL" id="BAB99128.1"/>
    </source>
</evidence>
<dbReference type="BioCyc" id="CORYNE:G18NG-11327-MONOMER"/>
<protein>
    <submittedName>
        <fullName evidence="2">Uncharacterized protein</fullName>
    </submittedName>
</protein>
<proteinExistence type="predicted"/>
<accession>Q6M4P2</accession>
<reference evidence="3" key="1">
    <citation type="journal article" date="2003" name="Appl. Microbiol. Biotechnol.">
        <title>The Corynebacterium glutamicum genome: features and impacts on biotechnological processes.</title>
        <authorList>
            <person name="Ikeda M."/>
            <person name="Nakagawa S."/>
        </authorList>
    </citation>
    <scope>NUCLEOTIDE SEQUENCE [LARGE SCALE GENOMIC DNA]</scope>
    <source>
        <strain evidence="3">ATCC 13032 / DSM 20300 / BCRC 11384 / JCM 1318 / LMG 3730 / NCIMB 10025</strain>
    </source>
</reference>
<dbReference type="KEGG" id="cgl:Cgl1735"/>
<organism evidence="2 3">
    <name type="scientific">Corynebacterium glutamicum (strain ATCC 13032 / DSM 20300 / JCM 1318 / BCRC 11384 / CCUG 27702 / LMG 3730 / NBRC 12168 / NCIMB 10025 / NRRL B-2784 / 534)</name>
    <dbReference type="NCBI Taxonomy" id="196627"/>
    <lineage>
        <taxon>Bacteria</taxon>
        <taxon>Bacillati</taxon>
        <taxon>Actinomycetota</taxon>
        <taxon>Actinomycetes</taxon>
        <taxon>Mycobacteriales</taxon>
        <taxon>Corynebacteriaceae</taxon>
        <taxon>Corynebacterium</taxon>
    </lineage>
</organism>
<feature type="compositionally biased region" description="Basic and acidic residues" evidence="1">
    <location>
        <begin position="45"/>
        <end position="55"/>
    </location>
</feature>
<dbReference type="HOGENOM" id="CLU_2733162_0_0_11"/>
<dbReference type="EMBL" id="BA000036">
    <property type="protein sequence ID" value="BAB99128.1"/>
    <property type="molecule type" value="Genomic_DNA"/>
</dbReference>
<dbReference type="OrthoDB" id="9879032at2"/>
<sequence>MTTTEKIVAPATSVVVRGTPKGHTAEDEEGRKDSAATDPSLAWELGDKGRPKDGGLRQQTRCIGYADRIEN</sequence>